<organism evidence="1">
    <name type="scientific">Homalodisca liturata</name>
    <dbReference type="NCBI Taxonomy" id="320908"/>
    <lineage>
        <taxon>Eukaryota</taxon>
        <taxon>Metazoa</taxon>
        <taxon>Ecdysozoa</taxon>
        <taxon>Arthropoda</taxon>
        <taxon>Hexapoda</taxon>
        <taxon>Insecta</taxon>
        <taxon>Pterygota</taxon>
        <taxon>Neoptera</taxon>
        <taxon>Paraneoptera</taxon>
        <taxon>Hemiptera</taxon>
        <taxon>Auchenorrhyncha</taxon>
        <taxon>Membracoidea</taxon>
        <taxon>Cicadellidae</taxon>
        <taxon>Cicadellinae</taxon>
        <taxon>Proconiini</taxon>
        <taxon>Homalodisca</taxon>
    </lineage>
</organism>
<proteinExistence type="predicted"/>
<reference evidence="1" key="1">
    <citation type="submission" date="2015-11" db="EMBL/GenBank/DDBJ databases">
        <title>De novo transcriptome assembly of four potential Pierce s Disease insect vectors from Arizona vineyards.</title>
        <authorList>
            <person name="Tassone E.E."/>
        </authorList>
    </citation>
    <scope>NUCLEOTIDE SEQUENCE</scope>
</reference>
<protein>
    <submittedName>
        <fullName evidence="1">Uncharacterized protein</fullName>
    </submittedName>
</protein>
<dbReference type="EMBL" id="GECU01037100">
    <property type="protein sequence ID" value="JAS70606.1"/>
    <property type="molecule type" value="Transcribed_RNA"/>
</dbReference>
<gene>
    <name evidence="1" type="ORF">g.28479</name>
    <name evidence="2" type="ORF">g.28481</name>
</gene>
<accession>A0A1B6H7C8</accession>
<name>A0A1B6H7C8_9HEMI</name>
<dbReference type="EMBL" id="GECU01027875">
    <property type="protein sequence ID" value="JAS79831.1"/>
    <property type="molecule type" value="Transcribed_RNA"/>
</dbReference>
<evidence type="ECO:0000313" key="1">
    <source>
        <dbReference type="EMBL" id="JAS70606.1"/>
    </source>
</evidence>
<sequence>MEELNVVLLPTSAVAVDDCIRQISDTETEVIQEITCSEEVSLKTKQIENNSTDTVGKAIDGVHMSGQEVNCSVTEGTSVKENINNEPLNLQNVKLLTGVWNEFIHSEKHEIFLKGCK</sequence>
<evidence type="ECO:0000313" key="2">
    <source>
        <dbReference type="EMBL" id="JAS79831.1"/>
    </source>
</evidence>
<dbReference type="AlphaFoldDB" id="A0A1B6H7C8"/>